<feature type="non-terminal residue" evidence="14">
    <location>
        <position position="1"/>
    </location>
</feature>
<dbReference type="SUPFAM" id="SSF53850">
    <property type="entry name" value="Periplasmic binding protein-like II"/>
    <property type="match status" value="1"/>
</dbReference>
<evidence type="ECO:0000256" key="11">
    <source>
        <dbReference type="ARBA" id="ARBA00023303"/>
    </source>
</evidence>
<reference evidence="14" key="2">
    <citation type="submission" date="2014-02" db="EMBL/GenBank/DDBJ databases">
        <title>The hermit crab's nose antennal transcriptomics.</title>
        <authorList>
            <person name="Groh K.C."/>
            <person name="Vogel H."/>
            <person name="Stensmyr M.C."/>
            <person name="Grosse-Wilde E."/>
            <person name="Hansson B.S."/>
        </authorList>
    </citation>
    <scope>NUCLEOTIDE SEQUENCE</scope>
    <source>
        <tissue evidence="14">Antennules</tissue>
    </source>
</reference>
<keyword evidence="3" id="KW-1003">Cell membrane</keyword>
<evidence type="ECO:0000256" key="5">
    <source>
        <dbReference type="ARBA" id="ARBA00022989"/>
    </source>
</evidence>
<evidence type="ECO:0000256" key="3">
    <source>
        <dbReference type="ARBA" id="ARBA00022475"/>
    </source>
</evidence>
<dbReference type="EMBL" id="HABX01000079">
    <property type="protein sequence ID" value="CDK12523.1"/>
    <property type="molecule type" value="Transcribed_RNA"/>
</dbReference>
<feature type="domain" description="Ionotropic glutamate receptor L-glutamate and glycine-binding" evidence="13">
    <location>
        <begin position="34"/>
        <end position="110"/>
    </location>
</feature>
<dbReference type="Pfam" id="PF10613">
    <property type="entry name" value="Lig_chan-Glu_bd"/>
    <property type="match status" value="1"/>
</dbReference>
<name>W6MH43_PAGBR</name>
<keyword evidence="11" id="KW-0407">Ion channel</keyword>
<feature type="non-terminal residue" evidence="14">
    <location>
        <position position="204"/>
    </location>
</feature>
<dbReference type="GO" id="GO:0015276">
    <property type="term" value="F:ligand-gated monoatomic ion channel activity"/>
    <property type="evidence" value="ECO:0007669"/>
    <property type="project" value="InterPro"/>
</dbReference>
<evidence type="ECO:0000256" key="7">
    <source>
        <dbReference type="ARBA" id="ARBA00023136"/>
    </source>
</evidence>
<dbReference type="Gene3D" id="3.40.190.10">
    <property type="entry name" value="Periplasmic binding protein-like II"/>
    <property type="match status" value="1"/>
</dbReference>
<dbReference type="AlphaFoldDB" id="W6MH43"/>
<reference evidence="14" key="1">
    <citation type="submission" date="2013-06" db="EMBL/GenBank/DDBJ databases">
        <authorList>
            <person name="Groh K."/>
        </authorList>
    </citation>
    <scope>NUCLEOTIDE SEQUENCE</scope>
    <source>
        <tissue evidence="14">Antennules</tissue>
    </source>
</reference>
<evidence type="ECO:0000256" key="10">
    <source>
        <dbReference type="ARBA" id="ARBA00023286"/>
    </source>
</evidence>
<feature type="transmembrane region" description="Helical" evidence="12">
    <location>
        <begin position="119"/>
        <end position="147"/>
    </location>
</feature>
<proteinExistence type="predicted"/>
<gene>
    <name evidence="14" type="primary">IR10</name>
</gene>
<dbReference type="PANTHER" id="PTHR42643:SF30">
    <property type="entry name" value="IONOTROPIC RECEPTOR 40A-RELATED"/>
    <property type="match status" value="1"/>
</dbReference>
<organism evidence="14">
    <name type="scientific">Pagurus bernhardus</name>
    <name type="common">Common hermit crab</name>
    <name type="synonym">Eupagurus bernhardus</name>
    <dbReference type="NCBI Taxonomy" id="174397"/>
    <lineage>
        <taxon>Eukaryota</taxon>
        <taxon>Metazoa</taxon>
        <taxon>Ecdysozoa</taxon>
        <taxon>Arthropoda</taxon>
        <taxon>Crustacea</taxon>
        <taxon>Multicrustacea</taxon>
        <taxon>Malacostraca</taxon>
        <taxon>Eumalacostraca</taxon>
        <taxon>Eucarida</taxon>
        <taxon>Decapoda</taxon>
        <taxon>Pleocyemata</taxon>
        <taxon>Anomura</taxon>
        <taxon>Paguroidea</taxon>
        <taxon>Paguridae</taxon>
        <taxon>Pagurus</taxon>
    </lineage>
</organism>
<dbReference type="PANTHER" id="PTHR42643">
    <property type="entry name" value="IONOTROPIC RECEPTOR 20A-RELATED"/>
    <property type="match status" value="1"/>
</dbReference>
<keyword evidence="9" id="KW-0325">Glycoprotein</keyword>
<dbReference type="GO" id="GO:0005886">
    <property type="term" value="C:plasma membrane"/>
    <property type="evidence" value="ECO:0007669"/>
    <property type="project" value="UniProtKB-SubCell"/>
</dbReference>
<evidence type="ECO:0000256" key="12">
    <source>
        <dbReference type="SAM" id="Phobius"/>
    </source>
</evidence>
<comment type="subcellular location">
    <subcellularLocation>
        <location evidence="1">Cell membrane</location>
        <topology evidence="1">Multi-pass membrane protein</topology>
    </subcellularLocation>
</comment>
<dbReference type="InterPro" id="IPR052192">
    <property type="entry name" value="Insect_Ionotropic_Sensory_Rcpt"/>
</dbReference>
<keyword evidence="6" id="KW-0406">Ion transport</keyword>
<keyword evidence="10" id="KW-1071">Ligand-gated ion channel</keyword>
<evidence type="ECO:0000313" key="14">
    <source>
        <dbReference type="EMBL" id="CDK12523.1"/>
    </source>
</evidence>
<keyword evidence="7 12" id="KW-0472">Membrane</keyword>
<evidence type="ECO:0000256" key="9">
    <source>
        <dbReference type="ARBA" id="ARBA00023180"/>
    </source>
</evidence>
<evidence type="ECO:0000256" key="8">
    <source>
        <dbReference type="ARBA" id="ARBA00023170"/>
    </source>
</evidence>
<evidence type="ECO:0000256" key="4">
    <source>
        <dbReference type="ARBA" id="ARBA00022692"/>
    </source>
</evidence>
<evidence type="ECO:0000256" key="2">
    <source>
        <dbReference type="ARBA" id="ARBA00022448"/>
    </source>
</evidence>
<keyword evidence="2" id="KW-0813">Transport</keyword>
<dbReference type="InterPro" id="IPR019594">
    <property type="entry name" value="Glu/Gly-bd"/>
</dbReference>
<sequence>MVARTSTSSAPSEWIDDPDFPGEKKLVYYNSKNQLLEVLAKAMNFTIKYIKPEDNEYGTLRSDGTWTGMIGMVINEEVDIGLGLFTITPQRFQYVDFTYPPDITYIAILTGRGSPEVTLWAFLLPIAPLVWGAILLALVIHIALMILPSCLPVKTLNRFRLQDSASNCVRVLLQQNLMETMSWWWWERVMLGVWMLMTLVLTKS</sequence>
<dbReference type="Gene3D" id="1.10.287.70">
    <property type="match status" value="1"/>
</dbReference>
<evidence type="ECO:0000259" key="13">
    <source>
        <dbReference type="Pfam" id="PF10613"/>
    </source>
</evidence>
<feature type="transmembrane region" description="Helical" evidence="12">
    <location>
        <begin position="183"/>
        <end position="202"/>
    </location>
</feature>
<protein>
    <submittedName>
        <fullName evidence="14">IR10 protein</fullName>
    </submittedName>
</protein>
<keyword evidence="8" id="KW-0675">Receptor</keyword>
<keyword evidence="5 12" id="KW-1133">Transmembrane helix</keyword>
<keyword evidence="4 12" id="KW-0812">Transmembrane</keyword>
<evidence type="ECO:0000256" key="6">
    <source>
        <dbReference type="ARBA" id="ARBA00023065"/>
    </source>
</evidence>
<accession>W6MH43</accession>
<evidence type="ECO:0000256" key="1">
    <source>
        <dbReference type="ARBA" id="ARBA00004651"/>
    </source>
</evidence>